<reference evidence="1 2" key="1">
    <citation type="journal article" date="2019" name="Sci. Rep.">
        <title>Orb-weaving spider Araneus ventricosus genome elucidates the spidroin gene catalogue.</title>
        <authorList>
            <person name="Kono N."/>
            <person name="Nakamura H."/>
            <person name="Ohtoshi R."/>
            <person name="Moran D.A.P."/>
            <person name="Shinohara A."/>
            <person name="Yoshida Y."/>
            <person name="Fujiwara M."/>
            <person name="Mori M."/>
            <person name="Tomita M."/>
            <person name="Arakawa K."/>
        </authorList>
    </citation>
    <scope>NUCLEOTIDE SEQUENCE [LARGE SCALE GENOMIC DNA]</scope>
</reference>
<comment type="caution">
    <text evidence="1">The sequence shown here is derived from an EMBL/GenBank/DDBJ whole genome shotgun (WGS) entry which is preliminary data.</text>
</comment>
<dbReference type="InterPro" id="IPR036397">
    <property type="entry name" value="RNaseH_sf"/>
</dbReference>
<dbReference type="Gene3D" id="3.30.420.10">
    <property type="entry name" value="Ribonuclease H-like superfamily/Ribonuclease H"/>
    <property type="match status" value="1"/>
</dbReference>
<sequence length="100" mass="11254">MSYRKSNLYTYVEEIRRRRAEPACDSPLSAHRRHWGNAASQELFQVLKQMVVSEIAPRPHSTSCGASNAITAAAFPLFDHPAYSPDLAPSDYHLFQGSQF</sequence>
<evidence type="ECO:0000313" key="2">
    <source>
        <dbReference type="Proteomes" id="UP000499080"/>
    </source>
</evidence>
<keyword evidence="2" id="KW-1185">Reference proteome</keyword>
<evidence type="ECO:0008006" key="3">
    <source>
        <dbReference type="Google" id="ProtNLM"/>
    </source>
</evidence>
<name>A0A4Y2CJT7_ARAVE</name>
<accession>A0A4Y2CJT7</accession>
<dbReference type="GO" id="GO:0003676">
    <property type="term" value="F:nucleic acid binding"/>
    <property type="evidence" value="ECO:0007669"/>
    <property type="project" value="InterPro"/>
</dbReference>
<evidence type="ECO:0000313" key="1">
    <source>
        <dbReference type="EMBL" id="GBM04691.1"/>
    </source>
</evidence>
<organism evidence="1 2">
    <name type="scientific">Araneus ventricosus</name>
    <name type="common">Orbweaver spider</name>
    <name type="synonym">Epeira ventricosa</name>
    <dbReference type="NCBI Taxonomy" id="182803"/>
    <lineage>
        <taxon>Eukaryota</taxon>
        <taxon>Metazoa</taxon>
        <taxon>Ecdysozoa</taxon>
        <taxon>Arthropoda</taxon>
        <taxon>Chelicerata</taxon>
        <taxon>Arachnida</taxon>
        <taxon>Araneae</taxon>
        <taxon>Araneomorphae</taxon>
        <taxon>Entelegynae</taxon>
        <taxon>Araneoidea</taxon>
        <taxon>Araneidae</taxon>
        <taxon>Araneus</taxon>
    </lineage>
</organism>
<dbReference type="AlphaFoldDB" id="A0A4Y2CJT7"/>
<gene>
    <name evidence="1" type="ORF">AVEN_44830_1</name>
</gene>
<dbReference type="EMBL" id="BGPR01000206">
    <property type="protein sequence ID" value="GBM04691.1"/>
    <property type="molecule type" value="Genomic_DNA"/>
</dbReference>
<protein>
    <recommendedName>
        <fullName evidence="3">Tc1-like transposase DDE domain-containing protein</fullName>
    </recommendedName>
</protein>
<proteinExistence type="predicted"/>
<dbReference type="Proteomes" id="UP000499080">
    <property type="component" value="Unassembled WGS sequence"/>
</dbReference>